<dbReference type="OrthoDB" id="9980560at2"/>
<dbReference type="KEGG" id="cpo:COPRO5265_0311"/>
<gene>
    <name evidence="2" type="ordered locus">COPRO5265_0311</name>
</gene>
<dbReference type="RefSeq" id="WP_012543961.1">
    <property type="nucleotide sequence ID" value="NC_011295.1"/>
</dbReference>
<sequence length="75" mass="8011">MSKTKAFVSLLLILCSVGLTGCKPKPFSETDISQSKVVLQDVLNAFAKNDVNALQGNFVPTATELISTVVEVKNV</sequence>
<evidence type="ECO:0000313" key="3">
    <source>
        <dbReference type="Proteomes" id="UP000001732"/>
    </source>
</evidence>
<organism evidence="2 3">
    <name type="scientific">Coprothermobacter proteolyticus (strain ATCC 35245 / DSM 5265 / OCM 4 / BT)</name>
    <dbReference type="NCBI Taxonomy" id="309798"/>
    <lineage>
        <taxon>Bacteria</taxon>
        <taxon>Pseudomonadati</taxon>
        <taxon>Coprothermobacterota</taxon>
        <taxon>Coprothermobacteria</taxon>
        <taxon>Coprothermobacterales</taxon>
        <taxon>Coprothermobacteraceae</taxon>
        <taxon>Coprothermobacter</taxon>
    </lineage>
</organism>
<reference evidence="3" key="1">
    <citation type="submission" date="2008-08" db="EMBL/GenBank/DDBJ databases">
        <title>The complete genome sequence of Coprothermobacter proteolyticus strain ATCC 5245 / DSM 5265 / BT.</title>
        <authorList>
            <person name="Dodson R.J."/>
            <person name="Durkin A.S."/>
            <person name="Wu M."/>
            <person name="Eisen J."/>
            <person name="Sutton G."/>
        </authorList>
    </citation>
    <scope>NUCLEOTIDE SEQUENCE [LARGE SCALE GENOMIC DNA]</scope>
    <source>
        <strain evidence="3">ATCC 35245 / DSM 5265 / OCM 4 / BT</strain>
    </source>
</reference>
<dbReference type="HOGENOM" id="CLU_2664817_0_0_9"/>
<dbReference type="STRING" id="309798.COPRO5265_0311"/>
<protein>
    <recommendedName>
        <fullName evidence="4">Lipoprotein</fullName>
    </recommendedName>
</protein>
<feature type="chain" id="PRO_5015177362" description="Lipoprotein" evidence="1">
    <location>
        <begin position="22"/>
        <end position="75"/>
    </location>
</feature>
<dbReference type="PROSITE" id="PS51257">
    <property type="entry name" value="PROKAR_LIPOPROTEIN"/>
    <property type="match status" value="1"/>
</dbReference>
<evidence type="ECO:0000313" key="2">
    <source>
        <dbReference type="EMBL" id="ACI17309.1"/>
    </source>
</evidence>
<keyword evidence="1" id="KW-0732">Signal</keyword>
<dbReference type="AlphaFoldDB" id="B5Y7D1"/>
<feature type="signal peptide" evidence="1">
    <location>
        <begin position="1"/>
        <end position="21"/>
    </location>
</feature>
<evidence type="ECO:0008006" key="4">
    <source>
        <dbReference type="Google" id="ProtNLM"/>
    </source>
</evidence>
<keyword evidence="3" id="KW-1185">Reference proteome</keyword>
<proteinExistence type="predicted"/>
<reference evidence="2 3" key="2">
    <citation type="journal article" date="2014" name="Genome Announc.">
        <title>Complete Genome Sequence of Coprothermobacter proteolyticus DSM 5265.</title>
        <authorList>
            <person name="Alexiev A."/>
            <person name="Coil D.A."/>
            <person name="Badger J.H."/>
            <person name="Enticknap J."/>
            <person name="Ward N."/>
            <person name="Robb F.T."/>
            <person name="Eisen J.A."/>
        </authorList>
    </citation>
    <scope>NUCLEOTIDE SEQUENCE [LARGE SCALE GENOMIC DNA]</scope>
    <source>
        <strain evidence="3">ATCC 35245 / DSM 5265 / OCM 4 / BT</strain>
    </source>
</reference>
<accession>B5Y7D1</accession>
<dbReference type="Proteomes" id="UP000001732">
    <property type="component" value="Chromosome"/>
</dbReference>
<dbReference type="EMBL" id="CP001145">
    <property type="protein sequence ID" value="ACI17309.1"/>
    <property type="molecule type" value="Genomic_DNA"/>
</dbReference>
<name>B5Y7D1_COPPD</name>
<evidence type="ECO:0000256" key="1">
    <source>
        <dbReference type="SAM" id="SignalP"/>
    </source>
</evidence>